<comment type="caution">
    <text evidence="2">The sequence shown here is derived from an EMBL/GenBank/DDBJ whole genome shotgun (WGS) entry which is preliminary data.</text>
</comment>
<reference evidence="2 3" key="1">
    <citation type="submission" date="2021-06" db="EMBL/GenBank/DDBJ databases">
        <authorList>
            <person name="Kallberg Y."/>
            <person name="Tangrot J."/>
            <person name="Rosling A."/>
        </authorList>
    </citation>
    <scope>NUCLEOTIDE SEQUENCE [LARGE SCALE GENOMIC DNA]</scope>
    <source>
        <strain evidence="2 3">120-4 pot B 10/14</strain>
    </source>
</reference>
<dbReference type="EMBL" id="CAJVQB010100168">
    <property type="protein sequence ID" value="CAG8850235.1"/>
    <property type="molecule type" value="Genomic_DNA"/>
</dbReference>
<organism evidence="2 3">
    <name type="scientific">Gigaspora margarita</name>
    <dbReference type="NCBI Taxonomy" id="4874"/>
    <lineage>
        <taxon>Eukaryota</taxon>
        <taxon>Fungi</taxon>
        <taxon>Fungi incertae sedis</taxon>
        <taxon>Mucoromycota</taxon>
        <taxon>Glomeromycotina</taxon>
        <taxon>Glomeromycetes</taxon>
        <taxon>Diversisporales</taxon>
        <taxon>Gigasporaceae</taxon>
        <taxon>Gigaspora</taxon>
    </lineage>
</organism>
<dbReference type="Proteomes" id="UP000789901">
    <property type="component" value="Unassembled WGS sequence"/>
</dbReference>
<feature type="non-terminal residue" evidence="2">
    <location>
        <position position="319"/>
    </location>
</feature>
<proteinExistence type="predicted"/>
<evidence type="ECO:0000313" key="3">
    <source>
        <dbReference type="Proteomes" id="UP000789901"/>
    </source>
</evidence>
<protein>
    <submittedName>
        <fullName evidence="2">7223_t:CDS:1</fullName>
    </submittedName>
</protein>
<gene>
    <name evidence="2" type="ORF">GMARGA_LOCUS40115</name>
</gene>
<accession>A0ABN7XB57</accession>
<feature type="region of interest" description="Disordered" evidence="1">
    <location>
        <begin position="23"/>
        <end position="43"/>
    </location>
</feature>
<evidence type="ECO:0000256" key="1">
    <source>
        <dbReference type="SAM" id="MobiDB-lite"/>
    </source>
</evidence>
<name>A0ABN7XB57_GIGMA</name>
<sequence>MSSEASTSINFYGDIQNNGIIASEATKNRSVTNTTHPEKKRPAEDAFHITTSPPNLRHHTPLPYYILVSSDSKPDKDDNSDKEEKFCLDINTVSFDDYVDQSKRDSKWKLLDGRHLVKALNSKTSEMVKLFPKKAKKEQTLIAKSVIRLGLSSIIDLLSEFEDGMCSWFEKDWANIKKKVYKIIDMKPKAFEGEVENCQEMSEIEYAIEMIAPIMSEIFNDTSEYINLRWGETLSNVMSDRRRKIDLRIIRIMNKLELSHSECAKTPSPTKIIHNQSKCLHTLKGVLNNFLKRDLSDKEVRDSKILGIQFSGIELLDDG</sequence>
<keyword evidence="3" id="KW-1185">Reference proteome</keyword>
<evidence type="ECO:0000313" key="2">
    <source>
        <dbReference type="EMBL" id="CAG8850235.1"/>
    </source>
</evidence>